<dbReference type="Proteomes" id="UP000183832">
    <property type="component" value="Unassembled WGS sequence"/>
</dbReference>
<feature type="compositionally biased region" description="Basic and acidic residues" evidence="1">
    <location>
        <begin position="18"/>
        <end position="31"/>
    </location>
</feature>
<feature type="region of interest" description="Disordered" evidence="1">
    <location>
        <begin position="1"/>
        <end position="75"/>
    </location>
</feature>
<keyword evidence="3" id="KW-1185">Reference proteome</keyword>
<feature type="compositionally biased region" description="Polar residues" evidence="1">
    <location>
        <begin position="373"/>
        <end position="403"/>
    </location>
</feature>
<feature type="compositionally biased region" description="Polar residues" evidence="1">
    <location>
        <begin position="967"/>
        <end position="980"/>
    </location>
</feature>
<feature type="compositionally biased region" description="Polar residues" evidence="1">
    <location>
        <begin position="55"/>
        <end position="72"/>
    </location>
</feature>
<feature type="region of interest" description="Disordered" evidence="1">
    <location>
        <begin position="920"/>
        <end position="947"/>
    </location>
</feature>
<feature type="compositionally biased region" description="Basic and acidic residues" evidence="1">
    <location>
        <begin position="1"/>
        <end position="10"/>
    </location>
</feature>
<feature type="region of interest" description="Disordered" evidence="1">
    <location>
        <begin position="967"/>
        <end position="993"/>
    </location>
</feature>
<gene>
    <name evidence="2" type="ORF">CLUMA_CG004021</name>
</gene>
<sequence length="1061" mass="119691">MKENQGRKANENNAQNSDKNKSKDSLKHSNDCPDQLDFSKIPLPDIPTRRKQLNKGKSLSKDSLPTSTSSKIQAKWKQLTDKEYFKKMHYRNSSLEKKPPSYFFGENTTITNKSKDGIFLNRSGWLQTNPDQRSEKGSESRKENIKKLKAVNSKIEELISRNEARKSTQPLTNPKDENVTILKIDPKTEPRQIANDRPGFLPVKSNLSHNGPPPTPILSPPPAFQDHKIRNRIIQMKNGTQIQLSVTDSDNKTSTANVGKGMVFSRSFEYDNRKTAEFNENFSRSFDFDFQLNEKSGMNKNFLSRYGKSTTFASLTGVSPNYLTKKPSADNSPSTSLTSIFPKVIPGNKVKMGNPNYYNSTYQSVDEGISRRTQFTRPGGMTNNYRSLESNTSSINNRLNSCDSGARSDFSNDDLDEDQNDDDEEASSSLALSYKSAATASSYLEPMKNTRNITKTLLNQQQTLNQQQSQFMKTRSMTPETSFDDYDLLTVNRMNMKKQRPITPEFLHKSSKLTTSQTSLMSRQSSGSRNSTLERQLKRYEEGRLSRSSSSSSEGGSGRRTTHRPPFKTTFGDYKIRRSRSLQLSERSPNRSQLQKLVVRIGNTPALQTTATTTTTPKHREKPDYVHIRSKTTLSMPSKYNSQNLRNSDNSLPTSTQTKSYEMLDFNNKSNIDYDYESDSKSKSFDDDLALNTKISRGGTRNVFSGNRAFSQDRVLMVPPTATKSLRSSPRNYGSRLYDHDILYDVNTRRAATRSPIMNFSSRMAVNPPLSRERSPISNRRGRDRERDNYKKPPTNSFLKPRTSLTPNRSPNRSPSDSDDSINESANKVLKDKSLVAEYLFGLKRKQQANRSSNLSGTGSSSGSCTSSSCEYWPQSGLSSVKYPPVEDKIFINGTQCKVKVHNDSDSSGKNLMKINVNTQRQKQQAYRGTTVTVNGGSSPSTFKHVRKPNNSSIIFLGDCEMPITKSATRKNSGSDSSANKICDTKSKDNNTQKIHITSRPNGELKQQFASSSQQIRAQNYNKGKFFIPTSTSVKRRHFTRLQSRSLPKSFMRSRYEILGI</sequence>
<feature type="compositionally biased region" description="Basic and acidic residues" evidence="1">
    <location>
        <begin position="132"/>
        <end position="144"/>
    </location>
</feature>
<evidence type="ECO:0000256" key="1">
    <source>
        <dbReference type="SAM" id="MobiDB-lite"/>
    </source>
</evidence>
<accession>A0A1J1HQR1</accession>
<dbReference type="EMBL" id="CVRI01000018">
    <property type="protein sequence ID" value="CRK90307.1"/>
    <property type="molecule type" value="Genomic_DNA"/>
</dbReference>
<name>A0A1J1HQR1_9DIPT</name>
<feature type="compositionally biased region" description="Polar residues" evidence="1">
    <location>
        <begin position="794"/>
        <end position="806"/>
    </location>
</feature>
<dbReference type="STRING" id="568069.A0A1J1HQR1"/>
<dbReference type="AlphaFoldDB" id="A0A1J1HQR1"/>
<organism evidence="2 3">
    <name type="scientific">Clunio marinus</name>
    <dbReference type="NCBI Taxonomy" id="568069"/>
    <lineage>
        <taxon>Eukaryota</taxon>
        <taxon>Metazoa</taxon>
        <taxon>Ecdysozoa</taxon>
        <taxon>Arthropoda</taxon>
        <taxon>Hexapoda</taxon>
        <taxon>Insecta</taxon>
        <taxon>Pterygota</taxon>
        <taxon>Neoptera</taxon>
        <taxon>Endopterygota</taxon>
        <taxon>Diptera</taxon>
        <taxon>Nematocera</taxon>
        <taxon>Chironomoidea</taxon>
        <taxon>Chironomidae</taxon>
        <taxon>Clunio</taxon>
    </lineage>
</organism>
<feature type="region of interest" description="Disordered" evidence="1">
    <location>
        <begin position="123"/>
        <end position="144"/>
    </location>
</feature>
<evidence type="ECO:0000313" key="3">
    <source>
        <dbReference type="Proteomes" id="UP000183832"/>
    </source>
</evidence>
<proteinExistence type="predicted"/>
<feature type="compositionally biased region" description="Basic and acidic residues" evidence="1">
    <location>
        <begin position="535"/>
        <end position="545"/>
    </location>
</feature>
<protein>
    <submittedName>
        <fullName evidence="2">CLUMA_CG004021, isoform A</fullName>
    </submittedName>
</protein>
<evidence type="ECO:0000313" key="2">
    <source>
        <dbReference type="EMBL" id="CRK90307.1"/>
    </source>
</evidence>
<feature type="compositionally biased region" description="Low complexity" evidence="1">
    <location>
        <begin position="512"/>
        <end position="522"/>
    </location>
</feature>
<feature type="region of interest" description="Disordered" evidence="1">
    <location>
        <begin position="373"/>
        <end position="430"/>
    </location>
</feature>
<feature type="compositionally biased region" description="Polar residues" evidence="1">
    <location>
        <begin position="523"/>
        <end position="534"/>
    </location>
</feature>
<feature type="compositionally biased region" description="Basic and acidic residues" evidence="1">
    <location>
        <begin position="174"/>
        <end position="190"/>
    </location>
</feature>
<feature type="region of interest" description="Disordered" evidence="1">
    <location>
        <begin position="760"/>
        <end position="825"/>
    </location>
</feature>
<feature type="compositionally biased region" description="Basic and acidic residues" evidence="1">
    <location>
        <begin position="771"/>
        <end position="791"/>
    </location>
</feature>
<dbReference type="OrthoDB" id="8060548at2759"/>
<feature type="region of interest" description="Disordered" evidence="1">
    <location>
        <begin position="161"/>
        <end position="217"/>
    </location>
</feature>
<feature type="region of interest" description="Disordered" evidence="1">
    <location>
        <begin position="633"/>
        <end position="656"/>
    </location>
</feature>
<feature type="compositionally biased region" description="Polar residues" evidence="1">
    <location>
        <begin position="920"/>
        <end position="942"/>
    </location>
</feature>
<feature type="compositionally biased region" description="Acidic residues" evidence="1">
    <location>
        <begin position="411"/>
        <end position="426"/>
    </location>
</feature>
<feature type="region of interest" description="Disordered" evidence="1">
    <location>
        <begin position="499"/>
        <end position="593"/>
    </location>
</feature>
<reference evidence="2 3" key="1">
    <citation type="submission" date="2015-04" db="EMBL/GenBank/DDBJ databases">
        <authorList>
            <person name="Syromyatnikov M.Y."/>
            <person name="Popov V.N."/>
        </authorList>
    </citation>
    <scope>NUCLEOTIDE SEQUENCE [LARGE SCALE GENOMIC DNA]</scope>
</reference>